<feature type="domain" description="4Fe-4S ferredoxin-type" evidence="8">
    <location>
        <begin position="221"/>
        <end position="241"/>
    </location>
</feature>
<evidence type="ECO:0000313" key="9">
    <source>
        <dbReference type="EMBL" id="AGB03181.1"/>
    </source>
</evidence>
<sequence length="270" mass="29584">MKTIIYYFTGTGNSLAAARTIATILGDCELVPIASQKDIRGDIVPAADRVGIVAPVYDFGLPAIVVGFLGRLDLKKAGYTFCVLTLGGIGASALLQANAIAEKKNGRPFDAAWVVRMVGNFVPLYSPAEGGKLEKALSAADKKVQDIAGKVQKGITVRPGFAPFSSLLKRLMYDGFMRQLHEADRQFVSDEKCTHCGTCSRVCPVRNIEMVDEKPQWQHHCELCMACLNLCPAKAIQWTEKTKNRGRYRHPDLKIADMKAQRGEALENQP</sequence>
<dbReference type="InterPro" id="IPR047964">
    <property type="entry name" value="EFR1-like"/>
</dbReference>
<dbReference type="Gene3D" id="3.30.70.20">
    <property type="match status" value="1"/>
</dbReference>
<evidence type="ECO:0000256" key="7">
    <source>
        <dbReference type="ARBA" id="ARBA00023014"/>
    </source>
</evidence>
<dbReference type="AlphaFoldDB" id="L0HHE9"/>
<keyword evidence="7" id="KW-0411">Iron-sulfur</keyword>
<dbReference type="InParanoid" id="L0HHE9"/>
<dbReference type="NCBIfam" id="NF038196">
    <property type="entry name" value="ferrodoxin_EFR1"/>
    <property type="match status" value="1"/>
</dbReference>
<evidence type="ECO:0000256" key="3">
    <source>
        <dbReference type="ARBA" id="ARBA00022723"/>
    </source>
</evidence>
<dbReference type="GO" id="GO:0051539">
    <property type="term" value="F:4 iron, 4 sulfur cluster binding"/>
    <property type="evidence" value="ECO:0007669"/>
    <property type="project" value="UniProtKB-KW"/>
</dbReference>
<dbReference type="Proteomes" id="UP000010824">
    <property type="component" value="Chromosome"/>
</dbReference>
<evidence type="ECO:0000259" key="8">
    <source>
        <dbReference type="PROSITE" id="PS51379"/>
    </source>
</evidence>
<dbReference type="RefSeq" id="WP_015286144.1">
    <property type="nucleotide sequence ID" value="NC_019943.1"/>
</dbReference>
<evidence type="ECO:0000313" key="10">
    <source>
        <dbReference type="Proteomes" id="UP000010824"/>
    </source>
</evidence>
<evidence type="ECO:0000256" key="5">
    <source>
        <dbReference type="ARBA" id="ARBA00022982"/>
    </source>
</evidence>
<name>L0HHE9_METFS</name>
<dbReference type="OrthoDB" id="2837at2157"/>
<organism evidence="9 10">
    <name type="scientific">Methanoregula formicica (strain DSM 22288 / NBRC 105244 / SMSP)</name>
    <dbReference type="NCBI Taxonomy" id="593750"/>
    <lineage>
        <taxon>Archaea</taxon>
        <taxon>Methanobacteriati</taxon>
        <taxon>Methanobacteriota</taxon>
        <taxon>Stenosarchaea group</taxon>
        <taxon>Methanomicrobia</taxon>
        <taxon>Methanomicrobiales</taxon>
        <taxon>Methanoregulaceae</taxon>
        <taxon>Methanoregula</taxon>
    </lineage>
</organism>
<dbReference type="KEGG" id="mfo:Metfor_2175"/>
<reference evidence="9 10" key="2">
    <citation type="journal article" date="2014" name="Genome Announc.">
        <title>Complete Genome Sequence of Methanoregula formicica SMSPT, a Mesophilic Hydrogenotrophic Methanogen Isolated from a Methanogenic Upflow Anaerobic Sludge Blanket Reactor.</title>
        <authorList>
            <person name="Yamamoto K."/>
            <person name="Tamaki H."/>
            <person name="Cadillo-Quiroz H."/>
            <person name="Imachi H."/>
            <person name="Kyrpides N."/>
            <person name="Woyke T."/>
            <person name="Goodwin L."/>
            <person name="Zinder S.H."/>
            <person name="Kamagata Y."/>
            <person name="Liu W.T."/>
        </authorList>
    </citation>
    <scope>NUCLEOTIDE SEQUENCE [LARGE SCALE GENOMIC DNA]</scope>
    <source>
        <strain evidence="10">DSM 22288 / NBRC 105244 / SMSP</strain>
    </source>
</reference>
<dbReference type="InterPro" id="IPR017900">
    <property type="entry name" value="4Fe4S_Fe_S_CS"/>
</dbReference>
<dbReference type="HOGENOM" id="CLU_068049_0_0_2"/>
<dbReference type="PANTHER" id="PTHR43687">
    <property type="entry name" value="ADENYLYLSULFATE REDUCTASE, BETA SUBUNIT"/>
    <property type="match status" value="1"/>
</dbReference>
<dbReference type="SUPFAM" id="SSF54862">
    <property type="entry name" value="4Fe-4S ferredoxins"/>
    <property type="match status" value="1"/>
</dbReference>
<dbReference type="PROSITE" id="PS00198">
    <property type="entry name" value="4FE4S_FER_1"/>
    <property type="match status" value="2"/>
</dbReference>
<dbReference type="STRING" id="593750.Metfor_2175"/>
<reference evidence="10" key="1">
    <citation type="submission" date="2011-12" db="EMBL/GenBank/DDBJ databases">
        <title>Complete sequence of Methanoregula formicicum SMSP.</title>
        <authorList>
            <person name="Lucas S."/>
            <person name="Han J."/>
            <person name="Lapidus A."/>
            <person name="Cheng J.-F."/>
            <person name="Goodwin L."/>
            <person name="Pitluck S."/>
            <person name="Peters L."/>
            <person name="Ovchinnikova G."/>
            <person name="Teshima H."/>
            <person name="Detter J.C."/>
            <person name="Han C."/>
            <person name="Tapia R."/>
            <person name="Land M."/>
            <person name="Hauser L."/>
            <person name="Kyrpides N."/>
            <person name="Ivanova N."/>
            <person name="Pagani I."/>
            <person name="Imachi H."/>
            <person name="Tamaki H."/>
            <person name="Sekiguchi Y."/>
            <person name="Kamagata Y."/>
            <person name="Cadillo-Quiroz H."/>
            <person name="Zinder S."/>
            <person name="Liu W.-T."/>
            <person name="Woyke T."/>
        </authorList>
    </citation>
    <scope>NUCLEOTIDE SEQUENCE [LARGE SCALE GENOMIC DNA]</scope>
    <source>
        <strain evidence="10">DSM 22288 / NBRC 105244 / SMSP</strain>
    </source>
</reference>
<dbReference type="GeneID" id="14309567"/>
<dbReference type="PANTHER" id="PTHR43687:SF6">
    <property type="entry name" value="L-ASPARTATE SEMIALDEHYDE SULFURTRANSFERASE IRON-SULFUR SUBUNIT"/>
    <property type="match status" value="1"/>
</dbReference>
<evidence type="ECO:0000256" key="6">
    <source>
        <dbReference type="ARBA" id="ARBA00023004"/>
    </source>
</evidence>
<dbReference type="InterPro" id="IPR050572">
    <property type="entry name" value="Fe-S_Ferredoxin"/>
</dbReference>
<feature type="domain" description="4Fe-4S ferredoxin-type" evidence="8">
    <location>
        <begin position="184"/>
        <end position="213"/>
    </location>
</feature>
<gene>
    <name evidence="9" type="ordered locus">Metfor_2175</name>
</gene>
<dbReference type="InterPro" id="IPR029039">
    <property type="entry name" value="Flavoprotein-like_sf"/>
</dbReference>
<evidence type="ECO:0000256" key="1">
    <source>
        <dbReference type="ARBA" id="ARBA00022448"/>
    </source>
</evidence>
<keyword evidence="3" id="KW-0479">Metal-binding</keyword>
<dbReference type="GO" id="GO:0016491">
    <property type="term" value="F:oxidoreductase activity"/>
    <property type="evidence" value="ECO:0007669"/>
    <property type="project" value="UniProtKB-ARBA"/>
</dbReference>
<keyword evidence="6" id="KW-0408">Iron</keyword>
<dbReference type="eggNOG" id="arCOG02449">
    <property type="taxonomic scope" value="Archaea"/>
</dbReference>
<accession>L0HHE9</accession>
<dbReference type="SUPFAM" id="SSF52218">
    <property type="entry name" value="Flavoproteins"/>
    <property type="match status" value="1"/>
</dbReference>
<protein>
    <recommendedName>
        <fullName evidence="8">4Fe-4S ferredoxin-type domain-containing protein</fullName>
    </recommendedName>
</protein>
<dbReference type="EMBL" id="CP003167">
    <property type="protein sequence ID" value="AGB03181.1"/>
    <property type="molecule type" value="Genomic_DNA"/>
</dbReference>
<dbReference type="Gene3D" id="3.40.50.360">
    <property type="match status" value="1"/>
</dbReference>
<evidence type="ECO:0000256" key="2">
    <source>
        <dbReference type="ARBA" id="ARBA00022485"/>
    </source>
</evidence>
<keyword evidence="2" id="KW-0004">4Fe-4S</keyword>
<evidence type="ECO:0000256" key="4">
    <source>
        <dbReference type="ARBA" id="ARBA00022737"/>
    </source>
</evidence>
<dbReference type="InterPro" id="IPR017896">
    <property type="entry name" value="4Fe4S_Fe-S-bd"/>
</dbReference>
<keyword evidence="5" id="KW-0249">Electron transport</keyword>
<keyword evidence="4" id="KW-0677">Repeat</keyword>
<dbReference type="GO" id="GO:0046872">
    <property type="term" value="F:metal ion binding"/>
    <property type="evidence" value="ECO:0007669"/>
    <property type="project" value="UniProtKB-KW"/>
</dbReference>
<keyword evidence="1" id="KW-0813">Transport</keyword>
<dbReference type="Pfam" id="PF13237">
    <property type="entry name" value="Fer4_10"/>
    <property type="match status" value="1"/>
</dbReference>
<dbReference type="PROSITE" id="PS51379">
    <property type="entry name" value="4FE4S_FER_2"/>
    <property type="match status" value="2"/>
</dbReference>
<proteinExistence type="predicted"/>
<keyword evidence="10" id="KW-1185">Reference proteome</keyword>